<evidence type="ECO:0000256" key="7">
    <source>
        <dbReference type="SAM" id="MobiDB-lite"/>
    </source>
</evidence>
<dbReference type="InterPro" id="IPR054711">
    <property type="entry name" value="eIF3a_PCI_TPR-like"/>
</dbReference>
<evidence type="ECO:0000256" key="6">
    <source>
        <dbReference type="HAMAP-Rule" id="MF_03000"/>
    </source>
</evidence>
<dbReference type="Pfam" id="PF03067">
    <property type="entry name" value="LPMO_10"/>
    <property type="match status" value="1"/>
</dbReference>
<name>A0A8J2MIT7_9NEOP</name>
<dbReference type="Pfam" id="PF22591">
    <property type="entry name" value="eIF3a_PCI_TPR-like"/>
    <property type="match status" value="1"/>
</dbReference>
<evidence type="ECO:0000256" key="8">
    <source>
        <dbReference type="SAM" id="Phobius"/>
    </source>
</evidence>
<dbReference type="FunFam" id="1.25.40.860:FF:000007">
    <property type="entry name" value="Eukaryotic translation initiation factor 3 subunit A"/>
    <property type="match status" value="1"/>
</dbReference>
<dbReference type="FunFam" id="4.10.860.10:FF:000001">
    <property type="entry name" value="Eukaryotic translation initiation factor 3 subunit A"/>
    <property type="match status" value="1"/>
</dbReference>
<feature type="coiled-coil region" evidence="6">
    <location>
        <begin position="666"/>
        <end position="697"/>
    </location>
</feature>
<evidence type="ECO:0000256" key="3">
    <source>
        <dbReference type="ARBA" id="ARBA00022540"/>
    </source>
</evidence>
<feature type="compositionally biased region" description="Basic and acidic residues" evidence="7">
    <location>
        <begin position="1016"/>
        <end position="1081"/>
    </location>
</feature>
<feature type="region of interest" description="Disordered" evidence="7">
    <location>
        <begin position="608"/>
        <end position="628"/>
    </location>
</feature>
<keyword evidence="4 6" id="KW-0694">RNA-binding</keyword>
<comment type="similarity">
    <text evidence="6">Belongs to the eIF-3 subunit A family.</text>
</comment>
<dbReference type="GO" id="GO:0033290">
    <property type="term" value="C:eukaryotic 48S preinitiation complex"/>
    <property type="evidence" value="ECO:0007669"/>
    <property type="project" value="UniProtKB-UniRule"/>
</dbReference>
<dbReference type="PANTHER" id="PTHR14005:SF0">
    <property type="entry name" value="EUKARYOTIC TRANSLATION INITIATION FACTOR 3 SUBUNIT A"/>
    <property type="match status" value="1"/>
</dbReference>
<dbReference type="EMBL" id="CAKASE010000043">
    <property type="protein sequence ID" value="CAG9559017.1"/>
    <property type="molecule type" value="Genomic_DNA"/>
</dbReference>
<feature type="compositionally biased region" description="Basic and acidic residues" evidence="7">
    <location>
        <begin position="611"/>
        <end position="623"/>
    </location>
</feature>
<keyword evidence="8" id="KW-0472">Membrane</keyword>
<feature type="region of interest" description="Disordered" evidence="7">
    <location>
        <begin position="1403"/>
        <end position="1447"/>
    </location>
</feature>
<dbReference type="Gene3D" id="4.10.860.10">
    <property type="entry name" value="UVR domain"/>
    <property type="match status" value="1"/>
</dbReference>
<dbReference type="InterPro" id="IPR027512">
    <property type="entry name" value="EIF3A"/>
</dbReference>
<dbReference type="GO" id="GO:0071540">
    <property type="term" value="C:eukaryotic translation initiation factor 3 complex, eIF3e"/>
    <property type="evidence" value="ECO:0007669"/>
    <property type="project" value="TreeGrafter"/>
</dbReference>
<comment type="subunit">
    <text evidence="6">Component of the eukaryotic translation initiation factor 3 (eIF-3) complex.</text>
</comment>
<dbReference type="GO" id="GO:0016282">
    <property type="term" value="C:eukaryotic 43S preinitiation complex"/>
    <property type="evidence" value="ECO:0007669"/>
    <property type="project" value="UniProtKB-UniRule"/>
</dbReference>
<feature type="region of interest" description="Disordered" evidence="7">
    <location>
        <begin position="1335"/>
        <end position="1360"/>
    </location>
</feature>
<keyword evidence="8" id="KW-0812">Transmembrane</keyword>
<dbReference type="Pfam" id="PF01399">
    <property type="entry name" value="PCI"/>
    <property type="match status" value="1"/>
</dbReference>
<evidence type="ECO:0000256" key="4">
    <source>
        <dbReference type="ARBA" id="ARBA00022884"/>
    </source>
</evidence>
<keyword evidence="5 6" id="KW-0648">Protein biosynthesis</keyword>
<protein>
    <recommendedName>
        <fullName evidence="6">Eukaryotic translation initiation factor 3 subunit A</fullName>
        <shortName evidence="6">eIF3a</shortName>
    </recommendedName>
    <alternativeName>
        <fullName evidence="6">Eukaryotic translation initiation factor 3 subunit 10</fullName>
    </alternativeName>
</protein>
<keyword evidence="6" id="KW-0175">Coiled coil</keyword>
<dbReference type="PANTHER" id="PTHR14005">
    <property type="entry name" value="EUKARYOTIC TRANSLATION INITIATION FACTOR 3, THETA SUBUNIT"/>
    <property type="match status" value="1"/>
</dbReference>
<dbReference type="GO" id="GO:0003743">
    <property type="term" value="F:translation initiation factor activity"/>
    <property type="evidence" value="ECO:0007669"/>
    <property type="project" value="UniProtKB-UniRule"/>
</dbReference>
<dbReference type="GO" id="GO:0043614">
    <property type="term" value="C:multi-eIF complex"/>
    <property type="evidence" value="ECO:0007669"/>
    <property type="project" value="TreeGrafter"/>
</dbReference>
<dbReference type="PROSITE" id="PS50250">
    <property type="entry name" value="PCI"/>
    <property type="match status" value="1"/>
</dbReference>
<dbReference type="InterPro" id="IPR000717">
    <property type="entry name" value="PCI_dom"/>
</dbReference>
<reference evidence="10" key="1">
    <citation type="submission" date="2021-09" db="EMBL/GenBank/DDBJ databases">
        <authorList>
            <person name="Martin H S."/>
        </authorList>
    </citation>
    <scope>NUCLEOTIDE SEQUENCE</scope>
</reference>
<feature type="domain" description="PCI" evidence="9">
    <location>
        <begin position="316"/>
        <end position="497"/>
    </location>
</feature>
<dbReference type="InterPro" id="IPR004302">
    <property type="entry name" value="Cellulose/chitin-bd_N"/>
</dbReference>
<sequence length="1447" mass="168011">MARYGQRPENALKRANEFMDLEKPARALDTLQEVFRNKKWAYNWSESVLEPIMFKYLELCVDLRKSHIAKEGLFQYRNMFQSVNVGSLEQVIRGYLRMAEERTESAREQSTQAVIDTDDLDNLATPESILLSAVSGEDAQDRSDRTILTPWVKFLWESYCQCLELLRTNAHVETLYHDIARMAFQFCLKYSRKTEFRKLCDKLRKHLDDICKSSQPGNVSISKPETQQLNLETRLFQLDSAIQMELWQEAYKAIEDIHNLMNMSKKTPVAKTMANYYGKLALVFWKAGHCLFHAAALLKLFQLSREMKKNITQEELQKMACRVLVAVLSVPLPSLHPEFDRFVETDKSPVEKAQRLAVLLGLAQPPTRASLLKDVVRMNVVSLASPQLQQLYSWLEVEFDPLSICQNVQSVVKTLQEDPNSPLAQYSVAITDVALVRLIRQVAQCYACIQFSRLLELAATDDLFHIERLLVDCVRHNDMQIRVDHANKCVHFGVEAGGGEWCSTADEACGGAILQATPAEQVREQLVRAAEVVSRAAQTLFPARRRADRERARAAMVQHYHENKHAEHHRVLQRHKIIEERKEYIERLNTVREEEELRRQEEQLRAAAAAEARRQEQEREEREKRRHASELAAMKERNLRERIAHISQTMHGKKVLQKLDEEDLKKMDAEAIAQREAEELMKERRELAARLKSQEKKVDYFERAKRLEEIPLLQKSLEEKQVQDKAFWEQQEKERIAQLIEARGRDVATATRLSRMSVHREQFTARLNSERGALYHSRLAEFTETITREREARLAHRRQQRIEKRRTEWLTEKRRMEERAAEEARKAQEEQERREKERKQAEELAALKEKKEKSLKEHQEMLARAEAKARAMEAEVTRKLEEQKAAALSSWRRPGPPAKEPEKKEPWRPSRLREPVGDDRPRSPGRRDEERREDRPRDVSFKDDRPREERSYRDDKNRDDRPRDDSGWRSANRDTDRDRDRERSRYTGRSSGPETGSWRRGPSDPAPSAERSSTWRTKEASRDDRREDRRDDRYRDPPRDRDGYRDRPPPRRDERDPPRRDDRDRRDDRERRVPPRREDKLASKSIVAKLVQMFEKVLTPRSVADSPSRQKDVCYRAIKRELILWYGLAILVLLEEGVNGHGRLIEPPSRASAWRYGFDTPHNYNDHELYCGGFTRQWNKNGGKCGVCGDAWDSPKPRAHELGGRFGQGVIVRKYAPKDVIVIKVELTASHNGFFEFRVCDKLKDTDQECMDKHVLNLEGKSETKYYPREGNKIYEMKYQLPEGLECPHCVLQWKYIAGNNWGTCANGTGAVGCGPQEEFRACADIAIGDRFTTTTRRPRPTYVPPNRTPKVPTPEQSESSGSAWFGVVIALITLFIALAVLAGIYLYYYRGGMRIKNLLKSKGAPPAPVPPPRHKRSSLSRENPPEISSPKGISESGFETVDLRSK</sequence>
<keyword evidence="8" id="KW-1133">Transmembrane helix</keyword>
<gene>
    <name evidence="10" type="ORF">DCHRY22_LOCUS961</name>
</gene>
<evidence type="ECO:0000256" key="2">
    <source>
        <dbReference type="ARBA" id="ARBA00022490"/>
    </source>
</evidence>
<dbReference type="GO" id="GO:0002188">
    <property type="term" value="P:translation reinitiation"/>
    <property type="evidence" value="ECO:0007669"/>
    <property type="project" value="TreeGrafter"/>
</dbReference>
<feature type="compositionally biased region" description="Basic and acidic residues" evidence="7">
    <location>
        <begin position="899"/>
        <end position="985"/>
    </location>
</feature>
<dbReference type="OrthoDB" id="18884at2759"/>
<dbReference type="GO" id="GO:0001732">
    <property type="term" value="P:formation of cytoplasmic translation initiation complex"/>
    <property type="evidence" value="ECO:0007669"/>
    <property type="project" value="UniProtKB-UniRule"/>
</dbReference>
<dbReference type="Proteomes" id="UP000789524">
    <property type="component" value="Unassembled WGS sequence"/>
</dbReference>
<dbReference type="HAMAP" id="MF_03000">
    <property type="entry name" value="eIF3a"/>
    <property type="match status" value="1"/>
</dbReference>
<comment type="subcellular location">
    <subcellularLocation>
        <location evidence="1 6">Cytoplasm</location>
    </subcellularLocation>
</comment>
<feature type="region of interest" description="Disordered" evidence="7">
    <location>
        <begin position="815"/>
        <end position="1081"/>
    </location>
</feature>
<feature type="compositionally biased region" description="Basic and acidic residues" evidence="7">
    <location>
        <begin position="815"/>
        <end position="884"/>
    </location>
</feature>
<accession>A0A8J2MIT7</accession>
<dbReference type="SMART" id="SM00088">
    <property type="entry name" value="PINT"/>
    <property type="match status" value="1"/>
</dbReference>
<keyword evidence="3 6" id="KW-0396">Initiation factor</keyword>
<evidence type="ECO:0000256" key="1">
    <source>
        <dbReference type="ARBA" id="ARBA00004496"/>
    </source>
</evidence>
<keyword evidence="2 6" id="KW-0963">Cytoplasm</keyword>
<comment type="function">
    <text evidence="6">RNA-binding component of the eukaryotic translation initiation factor 3 (eIF-3) complex, which is involved in protein synthesis of a specialized repertoire of mRNAs and, together with other initiation factors, stimulates binding of mRNA and methionyl-tRNAi to the 40S ribosome. The eIF-3 complex specifically targets and initiates translation of a subset of mRNAs involved in cell proliferation.</text>
</comment>
<organism evidence="10 11">
    <name type="scientific">Danaus chrysippus</name>
    <name type="common">African queen</name>
    <dbReference type="NCBI Taxonomy" id="151541"/>
    <lineage>
        <taxon>Eukaryota</taxon>
        <taxon>Metazoa</taxon>
        <taxon>Ecdysozoa</taxon>
        <taxon>Arthropoda</taxon>
        <taxon>Hexapoda</taxon>
        <taxon>Insecta</taxon>
        <taxon>Pterygota</taxon>
        <taxon>Neoptera</taxon>
        <taxon>Endopterygota</taxon>
        <taxon>Lepidoptera</taxon>
        <taxon>Glossata</taxon>
        <taxon>Ditrysia</taxon>
        <taxon>Papilionoidea</taxon>
        <taxon>Nymphalidae</taxon>
        <taxon>Danainae</taxon>
        <taxon>Danaini</taxon>
        <taxon>Danaina</taxon>
        <taxon>Danaus</taxon>
        <taxon>Anosia</taxon>
    </lineage>
</organism>
<evidence type="ECO:0000259" key="9">
    <source>
        <dbReference type="PROSITE" id="PS50250"/>
    </source>
</evidence>
<keyword evidence="11" id="KW-1185">Reference proteome</keyword>
<dbReference type="GO" id="GO:0003729">
    <property type="term" value="F:mRNA binding"/>
    <property type="evidence" value="ECO:0007669"/>
    <property type="project" value="TreeGrafter"/>
</dbReference>
<evidence type="ECO:0000313" key="11">
    <source>
        <dbReference type="Proteomes" id="UP000789524"/>
    </source>
</evidence>
<dbReference type="GO" id="GO:0071541">
    <property type="term" value="C:eukaryotic translation initiation factor 3 complex, eIF3m"/>
    <property type="evidence" value="ECO:0007669"/>
    <property type="project" value="TreeGrafter"/>
</dbReference>
<evidence type="ECO:0000256" key="5">
    <source>
        <dbReference type="ARBA" id="ARBA00022917"/>
    </source>
</evidence>
<feature type="transmembrane region" description="Helical" evidence="8">
    <location>
        <begin position="1364"/>
        <end position="1389"/>
    </location>
</feature>
<proteinExistence type="inferred from homology"/>
<comment type="caution">
    <text evidence="10">The sequence shown here is derived from an EMBL/GenBank/DDBJ whole genome shotgun (WGS) entry which is preliminary data.</text>
</comment>
<dbReference type="Gene3D" id="1.25.40.860">
    <property type="match status" value="2"/>
</dbReference>
<evidence type="ECO:0000313" key="10">
    <source>
        <dbReference type="EMBL" id="CAG9559017.1"/>
    </source>
</evidence>